<dbReference type="PANTHER" id="PTHR43245:SF17">
    <property type="entry name" value="UDP-GLUCOSE 4-EPIMERASE"/>
    <property type="match status" value="1"/>
</dbReference>
<sequence length="303" mass="32985">SHYLVTGGAGFIGTNLVKKLLGDGHSVIVLDNYAAGKKEERIQAGAKYVEGDIRNAADLDKVCAGVDGIFHLAALPRVTFSVENPLETHDVNVNGTLQVLLAAVRHKIKRVVFSSSSSTYGGQEKKLLKEDGVIKNPISPYALHKFIGEHYCRIFSELYGIETVSLIYFNVYGPYFDPDGAYALVVGKFLKQLKSGEPLTICGDGEYYRDYTHVSDVVSANLLAMTNDKVGRGETFNIGSGKPQTVNELVKIIGGKFVFVPERLGDARYSGADNSKAKKILGWYPTIALADGIEALKAEWGME</sequence>
<dbReference type="InterPro" id="IPR001509">
    <property type="entry name" value="Epimerase_deHydtase"/>
</dbReference>
<dbReference type="PANTHER" id="PTHR43245">
    <property type="entry name" value="BIFUNCTIONAL POLYMYXIN RESISTANCE PROTEIN ARNA"/>
    <property type="match status" value="1"/>
</dbReference>
<gene>
    <name evidence="2" type="ORF">A2754_01875</name>
</gene>
<dbReference type="Pfam" id="PF01370">
    <property type="entry name" value="Epimerase"/>
    <property type="match status" value="1"/>
</dbReference>
<feature type="domain" description="NAD-dependent epimerase/dehydratase" evidence="1">
    <location>
        <begin position="4"/>
        <end position="239"/>
    </location>
</feature>
<protein>
    <recommendedName>
        <fullName evidence="1">NAD-dependent epimerase/dehydratase domain-containing protein</fullName>
    </recommendedName>
</protein>
<evidence type="ECO:0000313" key="2">
    <source>
        <dbReference type="EMBL" id="OGH68619.1"/>
    </source>
</evidence>
<dbReference type="Gene3D" id="3.40.50.720">
    <property type="entry name" value="NAD(P)-binding Rossmann-like Domain"/>
    <property type="match status" value="1"/>
</dbReference>
<dbReference type="InterPro" id="IPR036291">
    <property type="entry name" value="NAD(P)-bd_dom_sf"/>
</dbReference>
<dbReference type="InterPro" id="IPR050177">
    <property type="entry name" value="Lipid_A_modif_metabolic_enz"/>
</dbReference>
<evidence type="ECO:0000259" key="1">
    <source>
        <dbReference type="Pfam" id="PF01370"/>
    </source>
</evidence>
<organism evidence="2 3">
    <name type="scientific">Candidatus Magasanikbacteria bacterium RIFCSPHIGHO2_01_FULL_47_8</name>
    <dbReference type="NCBI Taxonomy" id="1798673"/>
    <lineage>
        <taxon>Bacteria</taxon>
        <taxon>Candidatus Magasanikiibacteriota</taxon>
    </lineage>
</organism>
<accession>A0A1F6MAH2</accession>
<feature type="non-terminal residue" evidence="2">
    <location>
        <position position="1"/>
    </location>
</feature>
<dbReference type="SUPFAM" id="SSF51735">
    <property type="entry name" value="NAD(P)-binding Rossmann-fold domains"/>
    <property type="match status" value="1"/>
</dbReference>
<dbReference type="EMBL" id="MFPU01000086">
    <property type="protein sequence ID" value="OGH68619.1"/>
    <property type="molecule type" value="Genomic_DNA"/>
</dbReference>
<name>A0A1F6MAH2_9BACT</name>
<dbReference type="AlphaFoldDB" id="A0A1F6MAH2"/>
<proteinExistence type="predicted"/>
<evidence type="ECO:0000313" key="3">
    <source>
        <dbReference type="Proteomes" id="UP000177953"/>
    </source>
</evidence>
<comment type="caution">
    <text evidence="2">The sequence shown here is derived from an EMBL/GenBank/DDBJ whole genome shotgun (WGS) entry which is preliminary data.</text>
</comment>
<dbReference type="Gene3D" id="3.90.25.10">
    <property type="entry name" value="UDP-galactose 4-epimerase, domain 1"/>
    <property type="match status" value="1"/>
</dbReference>
<dbReference type="Proteomes" id="UP000177953">
    <property type="component" value="Unassembled WGS sequence"/>
</dbReference>
<reference evidence="2 3" key="1">
    <citation type="journal article" date="2016" name="Nat. Commun.">
        <title>Thousands of microbial genomes shed light on interconnected biogeochemical processes in an aquifer system.</title>
        <authorList>
            <person name="Anantharaman K."/>
            <person name="Brown C.T."/>
            <person name="Hug L.A."/>
            <person name="Sharon I."/>
            <person name="Castelle C.J."/>
            <person name="Probst A.J."/>
            <person name="Thomas B.C."/>
            <person name="Singh A."/>
            <person name="Wilkins M.J."/>
            <person name="Karaoz U."/>
            <person name="Brodie E.L."/>
            <person name="Williams K.H."/>
            <person name="Hubbard S.S."/>
            <person name="Banfield J.F."/>
        </authorList>
    </citation>
    <scope>NUCLEOTIDE SEQUENCE [LARGE SCALE GENOMIC DNA]</scope>
</reference>